<comment type="caution">
    <text evidence="7">The sequence shown here is derived from an EMBL/GenBank/DDBJ whole genome shotgun (WGS) entry which is preliminary data.</text>
</comment>
<dbReference type="Gene3D" id="3.40.190.290">
    <property type="match status" value="1"/>
</dbReference>
<gene>
    <name evidence="7" type="ORF">J2793_004458</name>
</gene>
<dbReference type="GO" id="GO:0003700">
    <property type="term" value="F:DNA-binding transcription factor activity"/>
    <property type="evidence" value="ECO:0007669"/>
    <property type="project" value="InterPro"/>
</dbReference>
<accession>A0AB73ILI8</accession>
<dbReference type="EMBL" id="JAURTK010000005">
    <property type="protein sequence ID" value="MDP9648992.1"/>
    <property type="molecule type" value="Genomic_DNA"/>
</dbReference>
<dbReference type="GO" id="GO:0005829">
    <property type="term" value="C:cytosol"/>
    <property type="evidence" value="ECO:0007669"/>
    <property type="project" value="TreeGrafter"/>
</dbReference>
<dbReference type="InterPro" id="IPR050950">
    <property type="entry name" value="HTH-type_LysR_regulators"/>
</dbReference>
<dbReference type="Gene3D" id="1.10.10.10">
    <property type="entry name" value="Winged helix-like DNA-binding domain superfamily/Winged helix DNA-binding domain"/>
    <property type="match status" value="1"/>
</dbReference>
<organism evidence="7 8">
    <name type="scientific">Paraburkholderia caledonica</name>
    <dbReference type="NCBI Taxonomy" id="134536"/>
    <lineage>
        <taxon>Bacteria</taxon>
        <taxon>Pseudomonadati</taxon>
        <taxon>Pseudomonadota</taxon>
        <taxon>Betaproteobacteria</taxon>
        <taxon>Burkholderiales</taxon>
        <taxon>Burkholderiaceae</taxon>
        <taxon>Paraburkholderia</taxon>
    </lineage>
</organism>
<dbReference type="SUPFAM" id="SSF46785">
    <property type="entry name" value="Winged helix' DNA-binding domain"/>
    <property type="match status" value="1"/>
</dbReference>
<comment type="similarity">
    <text evidence="1">Belongs to the LysR transcriptional regulatory family.</text>
</comment>
<name>A0AB73ILI8_9BURK</name>
<sequence>MKNTLNVLLGKLRMKQLQLLIALDDQKSLHKAAGMMSMTQSAASKALQELESMFEAPLFERTKSGMIPNQLGHCVIRYARLVATDLAALCQDVAEIRSGHGGRLAIGAIMGAIPECVIPAINQLHARQPNLSIEVVENTSARMLAQLDDGRLDLVIGRAAVAADPSKYQYRPLADEPLSVVVGYGHPALPRKNVQLSDLADHRWVVYPSHMPLHALLEREMDLAGLAMPDNPISTASTFVTVALLQSSADLVSLLPTAIADMFIRQKMLRRVPVALKSPSQTFGVVTRKGGVLSPPAERFVELLRQQMQVEENLPEKTRQSKRAPRSASTLTPKPGRKFAHATAKRKLA</sequence>
<evidence type="ECO:0000256" key="1">
    <source>
        <dbReference type="ARBA" id="ARBA00009437"/>
    </source>
</evidence>
<proteinExistence type="inferred from homology"/>
<keyword evidence="2" id="KW-0805">Transcription regulation</keyword>
<dbReference type="SUPFAM" id="SSF53850">
    <property type="entry name" value="Periplasmic binding protein-like II"/>
    <property type="match status" value="1"/>
</dbReference>
<dbReference type="PANTHER" id="PTHR30419">
    <property type="entry name" value="HTH-TYPE TRANSCRIPTIONAL REGULATOR YBHD"/>
    <property type="match status" value="1"/>
</dbReference>
<evidence type="ECO:0000313" key="8">
    <source>
        <dbReference type="Proteomes" id="UP001229486"/>
    </source>
</evidence>
<dbReference type="GO" id="GO:0003677">
    <property type="term" value="F:DNA binding"/>
    <property type="evidence" value="ECO:0007669"/>
    <property type="project" value="UniProtKB-KW"/>
</dbReference>
<keyword evidence="3 7" id="KW-0238">DNA-binding</keyword>
<dbReference type="PROSITE" id="PS50931">
    <property type="entry name" value="HTH_LYSR"/>
    <property type="match status" value="1"/>
</dbReference>
<reference evidence="7" key="1">
    <citation type="submission" date="2023-07" db="EMBL/GenBank/DDBJ databases">
        <title>Sorghum-associated microbial communities from plants grown in Nebraska, USA.</title>
        <authorList>
            <person name="Schachtman D."/>
        </authorList>
    </citation>
    <scope>NUCLEOTIDE SEQUENCE</scope>
    <source>
        <strain evidence="7">DS1061</strain>
    </source>
</reference>
<evidence type="ECO:0000256" key="5">
    <source>
        <dbReference type="SAM" id="MobiDB-lite"/>
    </source>
</evidence>
<evidence type="ECO:0000259" key="6">
    <source>
        <dbReference type="PROSITE" id="PS50931"/>
    </source>
</evidence>
<dbReference type="InterPro" id="IPR000847">
    <property type="entry name" value="LysR_HTH_N"/>
</dbReference>
<dbReference type="Proteomes" id="UP001229486">
    <property type="component" value="Unassembled WGS sequence"/>
</dbReference>
<keyword evidence="4" id="KW-0804">Transcription</keyword>
<feature type="compositionally biased region" description="Basic residues" evidence="5">
    <location>
        <begin position="335"/>
        <end position="349"/>
    </location>
</feature>
<evidence type="ECO:0000313" key="7">
    <source>
        <dbReference type="EMBL" id="MDP9648992.1"/>
    </source>
</evidence>
<evidence type="ECO:0000256" key="4">
    <source>
        <dbReference type="ARBA" id="ARBA00023163"/>
    </source>
</evidence>
<dbReference type="Pfam" id="PF00126">
    <property type="entry name" value="HTH_1"/>
    <property type="match status" value="1"/>
</dbReference>
<feature type="region of interest" description="Disordered" evidence="5">
    <location>
        <begin position="311"/>
        <end position="349"/>
    </location>
</feature>
<protein>
    <submittedName>
        <fullName evidence="7">DNA-binding transcriptional LysR family regulator</fullName>
    </submittedName>
</protein>
<evidence type="ECO:0000256" key="2">
    <source>
        <dbReference type="ARBA" id="ARBA00023015"/>
    </source>
</evidence>
<dbReference type="RefSeq" id="WP_392394568.1">
    <property type="nucleotide sequence ID" value="NZ_JAURTK010000005.1"/>
</dbReference>
<dbReference type="InterPro" id="IPR036390">
    <property type="entry name" value="WH_DNA-bd_sf"/>
</dbReference>
<feature type="domain" description="HTH lysR-type" evidence="6">
    <location>
        <begin position="12"/>
        <end position="69"/>
    </location>
</feature>
<dbReference type="AlphaFoldDB" id="A0AB73ILI8"/>
<dbReference type="Pfam" id="PF03466">
    <property type="entry name" value="LysR_substrate"/>
    <property type="match status" value="1"/>
</dbReference>
<dbReference type="PANTHER" id="PTHR30419:SF8">
    <property type="entry name" value="NITROGEN ASSIMILATION TRANSCRIPTIONAL ACTIVATOR-RELATED"/>
    <property type="match status" value="1"/>
</dbReference>
<dbReference type="InterPro" id="IPR005119">
    <property type="entry name" value="LysR_subst-bd"/>
</dbReference>
<dbReference type="InterPro" id="IPR036388">
    <property type="entry name" value="WH-like_DNA-bd_sf"/>
</dbReference>
<evidence type="ECO:0000256" key="3">
    <source>
        <dbReference type="ARBA" id="ARBA00023125"/>
    </source>
</evidence>